<dbReference type="InterPro" id="IPR013563">
    <property type="entry name" value="Oligopep_ABC_C"/>
</dbReference>
<evidence type="ECO:0000313" key="8">
    <source>
        <dbReference type="Proteomes" id="UP001387100"/>
    </source>
</evidence>
<dbReference type="PANTHER" id="PTHR43776:SF7">
    <property type="entry name" value="D,D-DIPEPTIDE TRANSPORT ATP-BINDING PROTEIN DDPF-RELATED"/>
    <property type="match status" value="1"/>
</dbReference>
<organism evidence="7 8">
    <name type="scientific">Pseudokineococcus basanitobsidens</name>
    <dbReference type="NCBI Taxonomy" id="1926649"/>
    <lineage>
        <taxon>Bacteria</taxon>
        <taxon>Bacillati</taxon>
        <taxon>Actinomycetota</taxon>
        <taxon>Actinomycetes</taxon>
        <taxon>Kineosporiales</taxon>
        <taxon>Kineosporiaceae</taxon>
        <taxon>Pseudokineococcus</taxon>
    </lineage>
</organism>
<dbReference type="PROSITE" id="PS50893">
    <property type="entry name" value="ABC_TRANSPORTER_2"/>
    <property type="match status" value="1"/>
</dbReference>
<dbReference type="EMBL" id="JBBIAA010000001">
    <property type="protein sequence ID" value="MEJ5943749.1"/>
    <property type="molecule type" value="Genomic_DNA"/>
</dbReference>
<name>A0ABU8RFA0_9ACTN</name>
<dbReference type="InterPro" id="IPR003593">
    <property type="entry name" value="AAA+_ATPase"/>
</dbReference>
<comment type="caution">
    <text evidence="7">The sequence shown here is derived from an EMBL/GenBank/DDBJ whole genome shotgun (WGS) entry which is preliminary data.</text>
</comment>
<evidence type="ECO:0000256" key="3">
    <source>
        <dbReference type="ARBA" id="ARBA00022741"/>
    </source>
</evidence>
<evidence type="ECO:0000256" key="1">
    <source>
        <dbReference type="ARBA" id="ARBA00005417"/>
    </source>
</evidence>
<gene>
    <name evidence="7" type="ORF">WDZ17_00385</name>
</gene>
<dbReference type="Gene3D" id="3.40.50.300">
    <property type="entry name" value="P-loop containing nucleotide triphosphate hydrolases"/>
    <property type="match status" value="1"/>
</dbReference>
<feature type="region of interest" description="Disordered" evidence="5">
    <location>
        <begin position="287"/>
        <end position="314"/>
    </location>
</feature>
<keyword evidence="4 7" id="KW-0067">ATP-binding</keyword>
<dbReference type="GO" id="GO:0005524">
    <property type="term" value="F:ATP binding"/>
    <property type="evidence" value="ECO:0007669"/>
    <property type="project" value="UniProtKB-KW"/>
</dbReference>
<dbReference type="SUPFAM" id="SSF52540">
    <property type="entry name" value="P-loop containing nucleoside triphosphate hydrolases"/>
    <property type="match status" value="1"/>
</dbReference>
<evidence type="ECO:0000256" key="4">
    <source>
        <dbReference type="ARBA" id="ARBA00022840"/>
    </source>
</evidence>
<dbReference type="Pfam" id="PF00005">
    <property type="entry name" value="ABC_tran"/>
    <property type="match status" value="1"/>
</dbReference>
<dbReference type="Proteomes" id="UP001387100">
    <property type="component" value="Unassembled WGS sequence"/>
</dbReference>
<reference evidence="7 8" key="1">
    <citation type="journal article" date="2017" name="Int. J. Syst. Evol. Microbiol.">
        <title>Pseudokineococcus basanitobsidens sp. nov., isolated from volcanic rock.</title>
        <authorList>
            <person name="Lee D.W."/>
            <person name="Park M.Y."/>
            <person name="Kim J.J."/>
            <person name="Kim B.S."/>
        </authorList>
    </citation>
    <scope>NUCLEOTIDE SEQUENCE [LARGE SCALE GENOMIC DNA]</scope>
    <source>
        <strain evidence="7 8">DSM 103726</strain>
    </source>
</reference>
<dbReference type="SMART" id="SM00382">
    <property type="entry name" value="AAA"/>
    <property type="match status" value="1"/>
</dbReference>
<dbReference type="PANTHER" id="PTHR43776">
    <property type="entry name" value="TRANSPORT ATP-BINDING PROTEIN"/>
    <property type="match status" value="1"/>
</dbReference>
<dbReference type="InterPro" id="IPR017871">
    <property type="entry name" value="ABC_transporter-like_CS"/>
</dbReference>
<dbReference type="InterPro" id="IPR003439">
    <property type="entry name" value="ABC_transporter-like_ATP-bd"/>
</dbReference>
<feature type="region of interest" description="Disordered" evidence="5">
    <location>
        <begin position="1"/>
        <end position="26"/>
    </location>
</feature>
<dbReference type="CDD" id="cd03257">
    <property type="entry name" value="ABC_NikE_OppD_transporters"/>
    <property type="match status" value="1"/>
</dbReference>
<protein>
    <submittedName>
        <fullName evidence="7">Oligopeptide/dipeptide ABC transporter ATP-binding protein</fullName>
    </submittedName>
</protein>
<dbReference type="InterPro" id="IPR050319">
    <property type="entry name" value="ABC_transp_ATP-bind"/>
</dbReference>
<evidence type="ECO:0000256" key="5">
    <source>
        <dbReference type="SAM" id="MobiDB-lite"/>
    </source>
</evidence>
<evidence type="ECO:0000256" key="2">
    <source>
        <dbReference type="ARBA" id="ARBA00022448"/>
    </source>
</evidence>
<proteinExistence type="inferred from homology"/>
<keyword evidence="8" id="KW-1185">Reference proteome</keyword>
<keyword evidence="2" id="KW-0813">Transport</keyword>
<dbReference type="PROSITE" id="PS00211">
    <property type="entry name" value="ABC_TRANSPORTER_1"/>
    <property type="match status" value="1"/>
</dbReference>
<feature type="domain" description="ABC transporter" evidence="6">
    <location>
        <begin position="31"/>
        <end position="279"/>
    </location>
</feature>
<dbReference type="NCBIfam" id="TIGR01727">
    <property type="entry name" value="oligo_HPY"/>
    <property type="match status" value="1"/>
</dbReference>
<dbReference type="RefSeq" id="WP_339573141.1">
    <property type="nucleotide sequence ID" value="NZ_JBBIAA010000001.1"/>
</dbReference>
<accession>A0ABU8RFA0</accession>
<comment type="similarity">
    <text evidence="1">Belongs to the ABC transporter superfamily.</text>
</comment>
<evidence type="ECO:0000259" key="6">
    <source>
        <dbReference type="PROSITE" id="PS50893"/>
    </source>
</evidence>
<keyword evidence="3" id="KW-0547">Nucleotide-binding</keyword>
<evidence type="ECO:0000313" key="7">
    <source>
        <dbReference type="EMBL" id="MEJ5943749.1"/>
    </source>
</evidence>
<dbReference type="InterPro" id="IPR027417">
    <property type="entry name" value="P-loop_NTPase"/>
</dbReference>
<dbReference type="Pfam" id="PF08352">
    <property type="entry name" value="oligo_HPY"/>
    <property type="match status" value="1"/>
</dbReference>
<sequence length="356" mass="37969">MSTAETGTTGTGTTGTGTPASRGDVGGEVVLDARGLARRYPAGRSGLRRRTVSAVDGVDLRLRAGEVLGVVGESGCGKSTLARMLVGLERPDAGTLSYRGTDVTRMGRAEHGVMRRGVQMVFQDPYASLDPRMTVEQVVTEPLAAARTGSRATRRQRAGELLELVGLSAGMLGRYPHQFSGGQRQRIGIARGLALEPSVLVCDEPVSALDVSVQAQVVNLLGRLRDELGLAVVFIAHDLSVVRHVADRVAVMYLGRLAEVGDAEPVFERPAHPYTRALLSASPSVDRTQRGRLGRREVLRGEPPSPADPPSGCRFRTRCPLAVEECSTDVPLLRRARGDADERLAACHRAEVLLGG</sequence>